<keyword evidence="3" id="KW-1185">Reference proteome</keyword>
<dbReference type="EMBL" id="BSXW01000358">
    <property type="protein sequence ID" value="GMF19945.1"/>
    <property type="molecule type" value="Genomic_DNA"/>
</dbReference>
<gene>
    <name evidence="2" type="ORF">Plil01_000768800</name>
</gene>
<evidence type="ECO:0000256" key="1">
    <source>
        <dbReference type="SAM" id="MobiDB-lite"/>
    </source>
</evidence>
<sequence>MLDVYSTSQFPRGWARINENDNIDNFDDLKSVTPLDCSRFVGHYFPSDIPSWHSGVVYAVAEVSMRTLVSINPRSTVTSLPDDKPTCANEDWKQENDRYTLGPKKDDEPLICGQRAGSGVLLCSGPTLELGFGT</sequence>
<evidence type="ECO:0000313" key="3">
    <source>
        <dbReference type="Proteomes" id="UP001165083"/>
    </source>
</evidence>
<comment type="caution">
    <text evidence="2">The sequence shown here is derived from an EMBL/GenBank/DDBJ whole genome shotgun (WGS) entry which is preliminary data.</text>
</comment>
<protein>
    <submittedName>
        <fullName evidence="2">Unnamed protein product</fullName>
    </submittedName>
</protein>
<accession>A0A9W6WN12</accession>
<proteinExistence type="predicted"/>
<feature type="region of interest" description="Disordered" evidence="1">
    <location>
        <begin position="79"/>
        <end position="100"/>
    </location>
</feature>
<dbReference type="Proteomes" id="UP001165083">
    <property type="component" value="Unassembled WGS sequence"/>
</dbReference>
<name>A0A9W6WN12_9STRA</name>
<feature type="compositionally biased region" description="Basic and acidic residues" evidence="1">
    <location>
        <begin position="81"/>
        <end position="100"/>
    </location>
</feature>
<organism evidence="2 3">
    <name type="scientific">Phytophthora lilii</name>
    <dbReference type="NCBI Taxonomy" id="2077276"/>
    <lineage>
        <taxon>Eukaryota</taxon>
        <taxon>Sar</taxon>
        <taxon>Stramenopiles</taxon>
        <taxon>Oomycota</taxon>
        <taxon>Peronosporomycetes</taxon>
        <taxon>Peronosporales</taxon>
        <taxon>Peronosporaceae</taxon>
        <taxon>Phytophthora</taxon>
    </lineage>
</organism>
<reference evidence="2" key="1">
    <citation type="submission" date="2023-04" db="EMBL/GenBank/DDBJ databases">
        <title>Phytophthora lilii NBRC 32176.</title>
        <authorList>
            <person name="Ichikawa N."/>
            <person name="Sato H."/>
            <person name="Tonouchi N."/>
        </authorList>
    </citation>
    <scope>NUCLEOTIDE SEQUENCE</scope>
    <source>
        <strain evidence="2">NBRC 32176</strain>
    </source>
</reference>
<dbReference type="OrthoDB" id="128139at2759"/>
<dbReference type="AlphaFoldDB" id="A0A9W6WN12"/>
<evidence type="ECO:0000313" key="2">
    <source>
        <dbReference type="EMBL" id="GMF19945.1"/>
    </source>
</evidence>